<name>A0A0P6YKM6_9CHLR</name>
<evidence type="ECO:0000259" key="1">
    <source>
        <dbReference type="Pfam" id="PF14353"/>
    </source>
</evidence>
<organism evidence="2 3">
    <name type="scientific">Thermanaerothrix daxensis</name>
    <dbReference type="NCBI Taxonomy" id="869279"/>
    <lineage>
        <taxon>Bacteria</taxon>
        <taxon>Bacillati</taxon>
        <taxon>Chloroflexota</taxon>
        <taxon>Anaerolineae</taxon>
        <taxon>Anaerolineales</taxon>
        <taxon>Anaerolineaceae</taxon>
        <taxon>Thermanaerothrix</taxon>
    </lineage>
</organism>
<reference evidence="2 3" key="1">
    <citation type="submission" date="2015-07" db="EMBL/GenBank/DDBJ databases">
        <title>Whole genome sequence of Thermanaerothrix daxensis DSM 23592.</title>
        <authorList>
            <person name="Hemp J."/>
            <person name="Ward L.M."/>
            <person name="Pace L.A."/>
            <person name="Fischer W.W."/>
        </authorList>
    </citation>
    <scope>NUCLEOTIDE SEQUENCE [LARGE SCALE GENOMIC DNA]</scope>
    <source>
        <strain evidence="2 3">GNS-1</strain>
    </source>
</reference>
<evidence type="ECO:0000313" key="3">
    <source>
        <dbReference type="Proteomes" id="UP000050544"/>
    </source>
</evidence>
<feature type="non-terminal residue" evidence="2">
    <location>
        <position position="555"/>
    </location>
</feature>
<gene>
    <name evidence="2" type="ORF">SE15_07185</name>
</gene>
<protein>
    <recommendedName>
        <fullName evidence="1">CpXC domain-containing protein</fullName>
    </recommendedName>
</protein>
<dbReference type="EMBL" id="LGKO01000004">
    <property type="protein sequence ID" value="KPL83065.1"/>
    <property type="molecule type" value="Genomic_DNA"/>
</dbReference>
<dbReference type="Proteomes" id="UP000050544">
    <property type="component" value="Unassembled WGS sequence"/>
</dbReference>
<feature type="domain" description="CpXC" evidence="1">
    <location>
        <begin position="2"/>
        <end position="55"/>
    </location>
</feature>
<comment type="caution">
    <text evidence="2">The sequence shown here is derived from an EMBL/GenBank/DDBJ whole genome shotgun (WGS) entry which is preliminary data.</text>
</comment>
<accession>A0A0P6YKM6</accession>
<dbReference type="PATRIC" id="fig|869279.4.peg.2166"/>
<dbReference type="InterPro" id="IPR025682">
    <property type="entry name" value="CpXC_dom"/>
</dbReference>
<evidence type="ECO:0000313" key="2">
    <source>
        <dbReference type="EMBL" id="KPL83065.1"/>
    </source>
</evidence>
<keyword evidence="3" id="KW-1185">Reference proteome</keyword>
<dbReference type="AlphaFoldDB" id="A0A0P6YKM6"/>
<proteinExistence type="predicted"/>
<dbReference type="STRING" id="869279.SE15_07185"/>
<dbReference type="Pfam" id="PF14353">
    <property type="entry name" value="CpXC"/>
    <property type="match status" value="1"/>
</dbReference>
<sequence length="555" mass="63183">MNCPKCEQPFRAEIWLIVDAAERPDLLERAKNGVLHEIACPRCGPLGQVDVPLLLYFSHPPLPGGEGVGVRLLFSPARQTTAEQDREQARGLLEHLQASLGAAWQEDWLENIPIVPRPLLPVALSEGLEAVERKMAEALAAQLPPELRQALEELARSGVEIRTPEDLQRLLESRPDLREKLERAIGDHLSPAENELQCRFQEALALQGQAENRPQLWPDVLTRWQALIEDAQRQNDPMLAASAKGNLANSYFRLYEISGEDAWAVQAQRLFEEIGRTFTRSLHPQAWAMSEHSLGNLWLRRYERSGEEAHAQAAEAHYENALEVRRREVAPADWAMTEHALGNLWLRRYERSGEEAHAQAAEAHLRNALQEYRREVAPSQWATVQHALGILFARRYERSGEEAHAQAAEAHLRNALQEYRREVAPSQWATVQHALGILFARRYERSGEEAHAQAAEAHLRNALQEYRREVAPADWAMTEHALGNLWLRRYERSGEEAHAQAAEAHYENALEVRRREVAPADWAMTEHALGNLWLRRYERSGEEAHAQAAEAHYEN</sequence>